<reference evidence="3" key="1">
    <citation type="submission" date="2016-11" db="EMBL/GenBank/DDBJ databases">
        <title>Comparative genomic and phenotypic analysis of Granulibacter bethesdensis clinical isolates from patients with chronic granulomatous disease.</title>
        <authorList>
            <person name="Zarember K.A."/>
            <person name="Porcella S.F."/>
            <person name="Chu J."/>
            <person name="Ding L."/>
            <person name="Dahlstrom E."/>
            <person name="Barbian K."/>
            <person name="Martens C."/>
            <person name="Sykora L."/>
            <person name="Kramer S."/>
            <person name="Pettinato A.M."/>
            <person name="Hong H."/>
            <person name="Wald G."/>
            <person name="Berg L.J."/>
            <person name="Rogge L.S."/>
            <person name="Greenberg D.E."/>
            <person name="Falcone E.L."/>
            <person name="Neves J.F."/>
            <person name="Simoes M.J."/>
            <person name="Casal M."/>
            <person name="Rodriguez-Lopez F.C."/>
            <person name="Zelazny A."/>
            <person name="Gallin J.I."/>
            <person name="Holland S.M."/>
        </authorList>
    </citation>
    <scope>NUCLEOTIDE SEQUENCE [LARGE SCALE GENOMIC DNA]</scope>
    <source>
        <strain evidence="3">NIH9.1</strain>
    </source>
</reference>
<accession>A0AAC9P8U4</accession>
<organism evidence="2 3">
    <name type="scientific">Granulibacter bethesdensis</name>
    <dbReference type="NCBI Taxonomy" id="364410"/>
    <lineage>
        <taxon>Bacteria</taxon>
        <taxon>Pseudomonadati</taxon>
        <taxon>Pseudomonadota</taxon>
        <taxon>Alphaproteobacteria</taxon>
        <taxon>Acetobacterales</taxon>
        <taxon>Acetobacteraceae</taxon>
        <taxon>Granulibacter</taxon>
    </lineage>
</organism>
<feature type="domain" description="Restriction system protein Mrr-like N-terminal" evidence="1">
    <location>
        <begin position="15"/>
        <end position="71"/>
    </location>
</feature>
<sequence length="73" mass="8100">MPIRGLTSTKAVPDYQSLMVPVLRLSATEIRRVPALAEMIADELALSAEDRAAMLPSVTQRLLCNRVHWAKLI</sequence>
<evidence type="ECO:0000313" key="2">
    <source>
        <dbReference type="EMBL" id="APH54888.1"/>
    </source>
</evidence>
<evidence type="ECO:0000313" key="3">
    <source>
        <dbReference type="Proteomes" id="UP000182373"/>
    </source>
</evidence>
<dbReference type="GO" id="GO:0016787">
    <property type="term" value="F:hydrolase activity"/>
    <property type="evidence" value="ECO:0007669"/>
    <property type="project" value="UniProtKB-KW"/>
</dbReference>
<keyword evidence="2" id="KW-0378">Hydrolase</keyword>
<protein>
    <submittedName>
        <fullName evidence="2">5-methylcytosine-specific restriction enzyme MRR</fullName>
        <ecNumber evidence="2">3.1.21.-</ecNumber>
    </submittedName>
</protein>
<dbReference type="EC" id="3.1.21.-" evidence="2"/>
<evidence type="ECO:0000259" key="1">
    <source>
        <dbReference type="Pfam" id="PF14338"/>
    </source>
</evidence>
<dbReference type="EMBL" id="CP018191">
    <property type="protein sequence ID" value="APH54888.1"/>
    <property type="molecule type" value="Genomic_DNA"/>
</dbReference>
<dbReference type="Pfam" id="PF14338">
    <property type="entry name" value="Mrr_N"/>
    <property type="match status" value="1"/>
</dbReference>
<proteinExistence type="predicted"/>
<name>A0AAC9P8U4_9PROT</name>
<dbReference type="AlphaFoldDB" id="A0AAC9P8U4"/>
<dbReference type="Proteomes" id="UP000182373">
    <property type="component" value="Chromosome"/>
</dbReference>
<gene>
    <name evidence="2" type="ORF">GbCGDNIH9_8596</name>
</gene>
<dbReference type="InterPro" id="IPR025745">
    <property type="entry name" value="Mrr-like_N_dom"/>
</dbReference>